<sequence>MKNPMESTIISAISETAGIPAGNISPDHSFQDLEGMNSILAVRLMSRLQQKLGVEANLNDLNPGMTISELANYFENKRK</sequence>
<dbReference type="Proteomes" id="UP000659124">
    <property type="component" value="Unassembled WGS sequence"/>
</dbReference>
<feature type="domain" description="Carrier" evidence="1">
    <location>
        <begin position="1"/>
        <end position="78"/>
    </location>
</feature>
<gene>
    <name evidence="2" type="ORF">ICL07_03295</name>
</gene>
<name>A0ABR7TIS5_9BACT</name>
<dbReference type="RefSeq" id="WP_188086514.1">
    <property type="nucleotide sequence ID" value="NZ_JACVFC010000001.1"/>
</dbReference>
<organism evidence="2 3">
    <name type="scientific">Chitinophaga qingshengii</name>
    <dbReference type="NCBI Taxonomy" id="1569794"/>
    <lineage>
        <taxon>Bacteria</taxon>
        <taxon>Pseudomonadati</taxon>
        <taxon>Bacteroidota</taxon>
        <taxon>Chitinophagia</taxon>
        <taxon>Chitinophagales</taxon>
        <taxon>Chitinophagaceae</taxon>
        <taxon>Chitinophaga</taxon>
    </lineage>
</organism>
<dbReference type="Pfam" id="PF00550">
    <property type="entry name" value="PP-binding"/>
    <property type="match status" value="1"/>
</dbReference>
<evidence type="ECO:0000259" key="1">
    <source>
        <dbReference type="PROSITE" id="PS50075"/>
    </source>
</evidence>
<dbReference type="PROSITE" id="PS50075">
    <property type="entry name" value="CARRIER"/>
    <property type="match status" value="1"/>
</dbReference>
<dbReference type="SUPFAM" id="SSF47336">
    <property type="entry name" value="ACP-like"/>
    <property type="match status" value="1"/>
</dbReference>
<protein>
    <submittedName>
        <fullName evidence="2">Acyl carrier protein</fullName>
    </submittedName>
</protein>
<dbReference type="Gene3D" id="1.10.1200.10">
    <property type="entry name" value="ACP-like"/>
    <property type="match status" value="1"/>
</dbReference>
<accession>A0ABR7TIS5</accession>
<keyword evidence="3" id="KW-1185">Reference proteome</keyword>
<dbReference type="EMBL" id="JACVFC010000001">
    <property type="protein sequence ID" value="MBC9929382.1"/>
    <property type="molecule type" value="Genomic_DNA"/>
</dbReference>
<evidence type="ECO:0000313" key="2">
    <source>
        <dbReference type="EMBL" id="MBC9929382.1"/>
    </source>
</evidence>
<proteinExistence type="predicted"/>
<reference evidence="2 3" key="1">
    <citation type="submission" date="2020-09" db="EMBL/GenBank/DDBJ databases">
        <title>Genome sequences of type strains of Chitinophaga qingshengii and Chitinophaga varians.</title>
        <authorList>
            <person name="Kittiwongwattana C."/>
        </authorList>
    </citation>
    <scope>NUCLEOTIDE SEQUENCE [LARGE SCALE GENOMIC DNA]</scope>
    <source>
        <strain evidence="2 3">JCM 30026</strain>
    </source>
</reference>
<dbReference type="InterPro" id="IPR036736">
    <property type="entry name" value="ACP-like_sf"/>
</dbReference>
<dbReference type="InterPro" id="IPR009081">
    <property type="entry name" value="PP-bd_ACP"/>
</dbReference>
<comment type="caution">
    <text evidence="2">The sequence shown here is derived from an EMBL/GenBank/DDBJ whole genome shotgun (WGS) entry which is preliminary data.</text>
</comment>
<evidence type="ECO:0000313" key="3">
    <source>
        <dbReference type="Proteomes" id="UP000659124"/>
    </source>
</evidence>